<proteinExistence type="predicted"/>
<dbReference type="Proteomes" id="UP000754563">
    <property type="component" value="Unassembled WGS sequence"/>
</dbReference>
<sequence>MATRHNEGKLKWSLVSFEALEPMVKGLEFGAKKYGIDNWKKGLPTTEVCESMLRHIFAYLGGEDIDPESGLPHIAHIQDNAMFLGYMDLKMPQFDDRPTKQDWVINPVTLEEFLQELQAKDADETNITQMGGEYNPPKDKRPFAPLFDKSK</sequence>
<name>A0A955L9B6_9BACT</name>
<feature type="compositionally biased region" description="Basic and acidic residues" evidence="1">
    <location>
        <begin position="136"/>
        <end position="151"/>
    </location>
</feature>
<evidence type="ECO:0000259" key="2">
    <source>
        <dbReference type="Pfam" id="PF18909"/>
    </source>
</evidence>
<protein>
    <recommendedName>
        <fullName evidence="2">dATP/dGTP diphosphohydrolase N-terminal domain-containing protein</fullName>
    </recommendedName>
</protein>
<feature type="region of interest" description="Disordered" evidence="1">
    <location>
        <begin position="124"/>
        <end position="151"/>
    </location>
</feature>
<reference evidence="3" key="2">
    <citation type="journal article" date="2021" name="Microbiome">
        <title>Successional dynamics and alternative stable states in a saline activated sludge microbial community over 9 years.</title>
        <authorList>
            <person name="Wang Y."/>
            <person name="Ye J."/>
            <person name="Ju F."/>
            <person name="Liu L."/>
            <person name="Boyd J.A."/>
            <person name="Deng Y."/>
            <person name="Parks D.H."/>
            <person name="Jiang X."/>
            <person name="Yin X."/>
            <person name="Woodcroft B.J."/>
            <person name="Tyson G.W."/>
            <person name="Hugenholtz P."/>
            <person name="Polz M.F."/>
            <person name="Zhang T."/>
        </authorList>
    </citation>
    <scope>NUCLEOTIDE SEQUENCE</scope>
    <source>
        <strain evidence="3">HKST-UBA11</strain>
    </source>
</reference>
<comment type="caution">
    <text evidence="3">The sequence shown here is derived from an EMBL/GenBank/DDBJ whole genome shotgun (WGS) entry which is preliminary data.</text>
</comment>
<dbReference type="Pfam" id="PF18909">
    <property type="entry name" value="dGTP_diPhyd_N"/>
    <property type="match status" value="1"/>
</dbReference>
<feature type="domain" description="dATP/dGTP diphosphohydrolase N-terminal" evidence="2">
    <location>
        <begin position="4"/>
        <end position="97"/>
    </location>
</feature>
<dbReference type="EMBL" id="JAGQLH010000053">
    <property type="protein sequence ID" value="MCA9385889.1"/>
    <property type="molecule type" value="Genomic_DNA"/>
</dbReference>
<evidence type="ECO:0000313" key="3">
    <source>
        <dbReference type="EMBL" id="MCA9385889.1"/>
    </source>
</evidence>
<gene>
    <name evidence="3" type="ORF">KC717_04550</name>
</gene>
<reference evidence="3" key="1">
    <citation type="submission" date="2020-04" db="EMBL/GenBank/DDBJ databases">
        <authorList>
            <person name="Zhang T."/>
        </authorList>
    </citation>
    <scope>NUCLEOTIDE SEQUENCE</scope>
    <source>
        <strain evidence="3">HKST-UBA11</strain>
    </source>
</reference>
<dbReference type="AlphaFoldDB" id="A0A955L9B6"/>
<organism evidence="3 4">
    <name type="scientific">Candidatus Dojkabacteria bacterium</name>
    <dbReference type="NCBI Taxonomy" id="2099670"/>
    <lineage>
        <taxon>Bacteria</taxon>
        <taxon>Candidatus Dojkabacteria</taxon>
    </lineage>
</organism>
<accession>A0A955L9B6</accession>
<dbReference type="InterPro" id="IPR044038">
    <property type="entry name" value="dATP/dGTP_diPOhydrolase_N"/>
</dbReference>
<evidence type="ECO:0000313" key="4">
    <source>
        <dbReference type="Proteomes" id="UP000754563"/>
    </source>
</evidence>
<evidence type="ECO:0000256" key="1">
    <source>
        <dbReference type="SAM" id="MobiDB-lite"/>
    </source>
</evidence>